<dbReference type="AlphaFoldDB" id="A0A1Y2GEZ5"/>
<dbReference type="Proteomes" id="UP000193648">
    <property type="component" value="Unassembled WGS sequence"/>
</dbReference>
<evidence type="ECO:0000256" key="3">
    <source>
        <dbReference type="SAM" id="SignalP"/>
    </source>
</evidence>
<feature type="compositionally biased region" description="Polar residues" evidence="1">
    <location>
        <begin position="108"/>
        <end position="119"/>
    </location>
</feature>
<feature type="signal peptide" evidence="3">
    <location>
        <begin position="1"/>
        <end position="23"/>
    </location>
</feature>
<feature type="transmembrane region" description="Helical" evidence="2">
    <location>
        <begin position="152"/>
        <end position="174"/>
    </location>
</feature>
<evidence type="ECO:0000256" key="2">
    <source>
        <dbReference type="SAM" id="Phobius"/>
    </source>
</evidence>
<keyword evidence="5" id="KW-1185">Reference proteome</keyword>
<accession>A0A1Y2GEZ5</accession>
<feature type="region of interest" description="Disordered" evidence="1">
    <location>
        <begin position="106"/>
        <end position="147"/>
    </location>
</feature>
<feature type="compositionally biased region" description="Basic and acidic residues" evidence="1">
    <location>
        <begin position="457"/>
        <end position="468"/>
    </location>
</feature>
<evidence type="ECO:0000256" key="1">
    <source>
        <dbReference type="SAM" id="MobiDB-lite"/>
    </source>
</evidence>
<keyword evidence="2" id="KW-1133">Transmembrane helix</keyword>
<feature type="region of interest" description="Disordered" evidence="1">
    <location>
        <begin position="200"/>
        <end position="220"/>
    </location>
</feature>
<evidence type="ECO:0000313" key="5">
    <source>
        <dbReference type="Proteomes" id="UP000193648"/>
    </source>
</evidence>
<organism evidence="4 5">
    <name type="scientific">Lobosporangium transversale</name>
    <dbReference type="NCBI Taxonomy" id="64571"/>
    <lineage>
        <taxon>Eukaryota</taxon>
        <taxon>Fungi</taxon>
        <taxon>Fungi incertae sedis</taxon>
        <taxon>Mucoromycota</taxon>
        <taxon>Mortierellomycotina</taxon>
        <taxon>Mortierellomycetes</taxon>
        <taxon>Mortierellales</taxon>
        <taxon>Mortierellaceae</taxon>
        <taxon>Lobosporangium</taxon>
    </lineage>
</organism>
<feature type="compositionally biased region" description="Polar residues" evidence="1">
    <location>
        <begin position="206"/>
        <end position="220"/>
    </location>
</feature>
<keyword evidence="2" id="KW-0812">Transmembrane</keyword>
<proteinExistence type="predicted"/>
<comment type="caution">
    <text evidence="4">The sequence shown here is derived from an EMBL/GenBank/DDBJ whole genome shotgun (WGS) entry which is preliminary data.</text>
</comment>
<protein>
    <recommendedName>
        <fullName evidence="6">Mid2 domain-containing protein</fullName>
    </recommendedName>
</protein>
<feature type="region of interest" description="Disordered" evidence="1">
    <location>
        <begin position="386"/>
        <end position="506"/>
    </location>
</feature>
<feature type="chain" id="PRO_5012779284" description="Mid2 domain-containing protein" evidence="3">
    <location>
        <begin position="24"/>
        <end position="506"/>
    </location>
</feature>
<keyword evidence="3" id="KW-0732">Signal</keyword>
<dbReference type="InParanoid" id="A0A1Y2GEZ5"/>
<evidence type="ECO:0000313" key="4">
    <source>
        <dbReference type="EMBL" id="ORZ08018.1"/>
    </source>
</evidence>
<keyword evidence="2" id="KW-0472">Membrane</keyword>
<sequence length="506" mass="54576">MLSFIPSCLSVLVMLAVLHPVEAQGTTSSSSGTIRRPSSSFDGSTPMVSSPTTTTINTTPSSSTLSTTTTTTVIPITTIVTTTITTTTTLFTIPSLTTTFSSATLSSIPSTTQPVNPITTDLVPSISQSSSQSPQASSDAGSSSSSPTNVPVIVGSIIGITALIIIIASCIICYHRRHHKSRELNFDTLQEMSDTPKKYASHGYLASSSPTTSGGAIGLNSTTSGGYDDVYNYEMQSNTGYPVQQQQTYNSGGYGPYEGSSSHQAYRSNPAIYHEDLPHLPMAAHYATTSSMGRNRAAFDRNLPQRINNNAPPVDTAPEDYYNDSNMYNSTVWNHDMQQGELWVINPVDQYTHHNIDHSDINHPYASAALPPSVQDRNVALQSFRLQDPTLMESPHAKFRDNDNPRGLPDSPILSSNMRDGDIFGPDNAARSASPRAMSSTVATGESISTSSSRIASNRELHNCEPSRHSPRNSNEGVQDYAGEYASFGNIAPKKSLRTLRREDWS</sequence>
<feature type="region of interest" description="Disordered" evidence="1">
    <location>
        <begin position="244"/>
        <end position="263"/>
    </location>
</feature>
<feature type="compositionally biased region" description="Basic and acidic residues" evidence="1">
    <location>
        <begin position="395"/>
        <end position="404"/>
    </location>
</feature>
<reference evidence="4 5" key="1">
    <citation type="submission" date="2016-07" db="EMBL/GenBank/DDBJ databases">
        <title>Pervasive Adenine N6-methylation of Active Genes in Fungi.</title>
        <authorList>
            <consortium name="DOE Joint Genome Institute"/>
            <person name="Mondo S.J."/>
            <person name="Dannebaum R.O."/>
            <person name="Kuo R.C."/>
            <person name="Labutti K."/>
            <person name="Haridas S."/>
            <person name="Kuo A."/>
            <person name="Salamov A."/>
            <person name="Ahrendt S.R."/>
            <person name="Lipzen A."/>
            <person name="Sullivan W."/>
            <person name="Andreopoulos W.B."/>
            <person name="Clum A."/>
            <person name="Lindquist E."/>
            <person name="Daum C."/>
            <person name="Ramamoorthy G.K."/>
            <person name="Gryganskyi A."/>
            <person name="Culley D."/>
            <person name="Magnuson J.K."/>
            <person name="James T.Y."/>
            <person name="O'Malley M.A."/>
            <person name="Stajich J.E."/>
            <person name="Spatafora J.W."/>
            <person name="Visel A."/>
            <person name="Grigoriev I.V."/>
        </authorList>
    </citation>
    <scope>NUCLEOTIDE SEQUENCE [LARGE SCALE GENOMIC DNA]</scope>
    <source>
        <strain evidence="4 5">NRRL 3116</strain>
    </source>
</reference>
<dbReference type="GeneID" id="33569879"/>
<dbReference type="EMBL" id="MCFF01000039">
    <property type="protein sequence ID" value="ORZ08018.1"/>
    <property type="molecule type" value="Genomic_DNA"/>
</dbReference>
<dbReference type="RefSeq" id="XP_021878252.1">
    <property type="nucleotide sequence ID" value="XM_022028036.1"/>
</dbReference>
<feature type="compositionally biased region" description="Low complexity" evidence="1">
    <location>
        <begin position="429"/>
        <end position="456"/>
    </location>
</feature>
<evidence type="ECO:0008006" key="6">
    <source>
        <dbReference type="Google" id="ProtNLM"/>
    </source>
</evidence>
<feature type="region of interest" description="Disordered" evidence="1">
    <location>
        <begin position="25"/>
        <end position="64"/>
    </location>
</feature>
<name>A0A1Y2GEZ5_9FUNG</name>
<feature type="compositionally biased region" description="Low complexity" evidence="1">
    <location>
        <begin position="124"/>
        <end position="147"/>
    </location>
</feature>
<dbReference type="OrthoDB" id="2437947at2759"/>
<gene>
    <name evidence="4" type="ORF">BCR41DRAFT_388743</name>
</gene>